<keyword evidence="5" id="KW-0812">Transmembrane</keyword>
<dbReference type="RefSeq" id="WP_147766742.1">
    <property type="nucleotide sequence ID" value="NZ_VRKQ01000008.1"/>
</dbReference>
<evidence type="ECO:0000256" key="2">
    <source>
        <dbReference type="ARBA" id="ARBA00007613"/>
    </source>
</evidence>
<keyword evidence="3" id="KW-0813">Transport</keyword>
<evidence type="ECO:0000313" key="9">
    <source>
        <dbReference type="Proteomes" id="UP000321080"/>
    </source>
</evidence>
<evidence type="ECO:0000256" key="7">
    <source>
        <dbReference type="ARBA" id="ARBA00023237"/>
    </source>
</evidence>
<evidence type="ECO:0000313" key="8">
    <source>
        <dbReference type="EMBL" id="TXG39223.1"/>
    </source>
</evidence>
<dbReference type="Proteomes" id="UP000321080">
    <property type="component" value="Unassembled WGS sequence"/>
</dbReference>
<dbReference type="InterPro" id="IPR003423">
    <property type="entry name" value="OMP_efflux"/>
</dbReference>
<dbReference type="GO" id="GO:0015562">
    <property type="term" value="F:efflux transmembrane transporter activity"/>
    <property type="evidence" value="ECO:0007669"/>
    <property type="project" value="InterPro"/>
</dbReference>
<keyword evidence="6" id="KW-0472">Membrane</keyword>
<protein>
    <submittedName>
        <fullName evidence="8">TolC family protein</fullName>
    </submittedName>
</protein>
<name>A0A5C7GLM5_9FLAO</name>
<organism evidence="8 9">
    <name type="scientific">Seonamhaeicola maritimus</name>
    <dbReference type="NCBI Taxonomy" id="2591822"/>
    <lineage>
        <taxon>Bacteria</taxon>
        <taxon>Pseudomonadati</taxon>
        <taxon>Bacteroidota</taxon>
        <taxon>Flavobacteriia</taxon>
        <taxon>Flavobacteriales</taxon>
        <taxon>Flavobacteriaceae</taxon>
    </lineage>
</organism>
<dbReference type="Pfam" id="PF02321">
    <property type="entry name" value="OEP"/>
    <property type="match status" value="2"/>
</dbReference>
<dbReference type="AlphaFoldDB" id="A0A5C7GLM5"/>
<keyword evidence="9" id="KW-1185">Reference proteome</keyword>
<dbReference type="GO" id="GO:0009279">
    <property type="term" value="C:cell outer membrane"/>
    <property type="evidence" value="ECO:0007669"/>
    <property type="project" value="UniProtKB-SubCell"/>
</dbReference>
<comment type="caution">
    <text evidence="8">The sequence shown here is derived from an EMBL/GenBank/DDBJ whole genome shotgun (WGS) entry which is preliminary data.</text>
</comment>
<dbReference type="GO" id="GO:0015288">
    <property type="term" value="F:porin activity"/>
    <property type="evidence" value="ECO:0007669"/>
    <property type="project" value="TreeGrafter"/>
</dbReference>
<dbReference type="PANTHER" id="PTHR30026">
    <property type="entry name" value="OUTER MEMBRANE PROTEIN TOLC"/>
    <property type="match status" value="1"/>
</dbReference>
<dbReference type="EMBL" id="VRKQ01000008">
    <property type="protein sequence ID" value="TXG39223.1"/>
    <property type="molecule type" value="Genomic_DNA"/>
</dbReference>
<keyword evidence="4" id="KW-1134">Transmembrane beta strand</keyword>
<dbReference type="PANTHER" id="PTHR30026:SF20">
    <property type="entry name" value="OUTER MEMBRANE PROTEIN TOLC"/>
    <property type="match status" value="1"/>
</dbReference>
<dbReference type="SUPFAM" id="SSF56954">
    <property type="entry name" value="Outer membrane efflux proteins (OEP)"/>
    <property type="match status" value="1"/>
</dbReference>
<reference evidence="8 9" key="1">
    <citation type="submission" date="2019-08" db="EMBL/GenBank/DDBJ databases">
        <title>Seonamhaeicola sediminis sp. nov., isolated from marine sediment.</title>
        <authorList>
            <person name="Cao W.R."/>
        </authorList>
    </citation>
    <scope>NUCLEOTIDE SEQUENCE [LARGE SCALE GENOMIC DNA]</scope>
    <source>
        <strain evidence="8 9">1505</strain>
    </source>
</reference>
<evidence type="ECO:0000256" key="3">
    <source>
        <dbReference type="ARBA" id="ARBA00022448"/>
    </source>
</evidence>
<evidence type="ECO:0000256" key="1">
    <source>
        <dbReference type="ARBA" id="ARBA00004442"/>
    </source>
</evidence>
<dbReference type="Gene3D" id="3.40.50.2300">
    <property type="match status" value="2"/>
</dbReference>
<proteinExistence type="inferred from homology"/>
<dbReference type="GO" id="GO:1990281">
    <property type="term" value="C:efflux pump complex"/>
    <property type="evidence" value="ECO:0007669"/>
    <property type="project" value="TreeGrafter"/>
</dbReference>
<gene>
    <name evidence="8" type="ORF">FUA22_04930</name>
</gene>
<evidence type="ECO:0000256" key="5">
    <source>
        <dbReference type="ARBA" id="ARBA00022692"/>
    </source>
</evidence>
<keyword evidence="7" id="KW-0998">Cell outer membrane</keyword>
<dbReference type="InterPro" id="IPR051906">
    <property type="entry name" value="TolC-like"/>
</dbReference>
<evidence type="ECO:0000256" key="6">
    <source>
        <dbReference type="ARBA" id="ARBA00023136"/>
    </source>
</evidence>
<dbReference type="Gene3D" id="1.20.1600.10">
    <property type="entry name" value="Outer membrane efflux proteins (OEP)"/>
    <property type="match status" value="1"/>
</dbReference>
<comment type="subcellular location">
    <subcellularLocation>
        <location evidence="1">Cell outer membrane</location>
    </subcellularLocation>
</comment>
<comment type="similarity">
    <text evidence="2">Belongs to the outer membrane factor (OMF) (TC 1.B.17) family.</text>
</comment>
<evidence type="ECO:0000256" key="4">
    <source>
        <dbReference type="ARBA" id="ARBA00022452"/>
    </source>
</evidence>
<accession>A0A5C7GLM5</accession>
<dbReference type="OrthoDB" id="9771205at2"/>
<sequence>MKRTLIFFVALFLQLSYSQNINIGLLTDKNTPDVQPLLEQLKREITAVLGQGKTVNFQKVLSNNFSLLKAKENYQSLIDGDTDLILAFGVIDNIVLSQQEYYAKPVIVFGSINSDFINLPPERITSGINNITYIIAPLSYKKDLDTFKTVYDYENIGILIEQNIIDVLPLKSVFDQYFQKVEKKYRLIPLTENGINARDLEGIDAVYLAGGFEFSDAQFENLTSVINSKKLPSFSANRVKDVERGILATSQPQTNLNQFFRRIALNIEAITNGTNASELPLLLEYKNKLTINYNTAKLIDFPLRYAMLGTADFIGGELEPNTESMMSILDIMNGVLDKNLSLSSSEKSVELSGQDVKTAKSGYLPNVSAGVSGVYLDPRVAEISNGANPEFSTSGNIVLEQLIYSESASANIDIRKELQKAEQAIYDTNELDALLNATVAYFNALILKTNTSIQNQNLQVTKRNLEIAEQNFEAGESGKSDVLRFRSQLAQNMQSLIEARNQLQQAFFTINQLMNVSINKDIDILDAELSEGVFKNYKYDDFYKILDDPKLQPTLIEFLIQEAKKNAPELKNIDYNLNVTKRTYDLNDYGRFIPTVALQGQYSLAISQSGKGTTIPDGFPIAPDGTYNVGLNISLPIFNQNQRNINRQSAFIQEEQLGFERQNIELNIEKNVNDVVLDLINQIANIEISKVSEETAKESLDLTQNAYQQGAVPIIQLIDAQTNYLQAKLARSTANYNYLITSMQLERAIGYFFLTHSEDNNQAFIQRANQYILNKN</sequence>